<dbReference type="AlphaFoldDB" id="A0A2M6WID2"/>
<evidence type="ECO:0000313" key="1">
    <source>
        <dbReference type="EMBL" id="PIT92570.1"/>
    </source>
</evidence>
<dbReference type="SUPFAM" id="SSF52402">
    <property type="entry name" value="Adenine nucleotide alpha hydrolases-like"/>
    <property type="match status" value="1"/>
</dbReference>
<accession>A0A2M6WID2</accession>
<name>A0A2M6WID2_9BACT</name>
<comment type="caution">
    <text evidence="1">The sequence shown here is derived from an EMBL/GenBank/DDBJ whole genome shotgun (WGS) entry which is preliminary data.</text>
</comment>
<dbReference type="Proteomes" id="UP000228635">
    <property type="component" value="Unassembled WGS sequence"/>
</dbReference>
<reference evidence="2" key="1">
    <citation type="submission" date="2017-09" db="EMBL/GenBank/DDBJ databases">
        <title>Depth-based differentiation of microbial function through sediment-hosted aquifers and enrichment of novel symbionts in the deep terrestrial subsurface.</title>
        <authorList>
            <person name="Probst A.J."/>
            <person name="Ladd B."/>
            <person name="Jarett J.K."/>
            <person name="Geller-Mcgrath D.E."/>
            <person name="Sieber C.M.K."/>
            <person name="Emerson J.B."/>
            <person name="Anantharaman K."/>
            <person name="Thomas B.C."/>
            <person name="Malmstrom R."/>
            <person name="Stieglmeier M."/>
            <person name="Klingl A."/>
            <person name="Woyke T."/>
            <person name="Ryan C.M."/>
            <person name="Banfield J.F."/>
        </authorList>
    </citation>
    <scope>NUCLEOTIDE SEQUENCE [LARGE SCALE GENOMIC DNA]</scope>
</reference>
<dbReference type="InterPro" id="IPR020022">
    <property type="entry name" value="N-acetyl_sugar_amidoTrfase"/>
</dbReference>
<keyword evidence="1" id="KW-0808">Transferase</keyword>
<organism evidence="1 2">
    <name type="scientific">Candidatus Harrisonbacteria bacterium CG10_big_fil_rev_8_21_14_0_10_42_17</name>
    <dbReference type="NCBI Taxonomy" id="1974584"/>
    <lineage>
        <taxon>Bacteria</taxon>
        <taxon>Candidatus Harrisoniibacteriota</taxon>
    </lineage>
</organism>
<dbReference type="GO" id="GO:0016740">
    <property type="term" value="F:transferase activity"/>
    <property type="evidence" value="ECO:0007669"/>
    <property type="project" value="UniProtKB-KW"/>
</dbReference>
<proteinExistence type="predicted"/>
<protein>
    <submittedName>
        <fullName evidence="1">N-acetyl sugar amidotransferase</fullName>
    </submittedName>
</protein>
<dbReference type="NCBIfam" id="TIGR03573">
    <property type="entry name" value="WbuX"/>
    <property type="match status" value="1"/>
</dbReference>
<evidence type="ECO:0000313" key="2">
    <source>
        <dbReference type="Proteomes" id="UP000228635"/>
    </source>
</evidence>
<sequence>MRFCKRCTQPDTRPEITFDSDGVCQPCSFAEEHEKVDWTARHKELEKTAEFGRKNSTSGYDCIIPVSGGKDSMRQSMYVRDELGLNPLLVCCGYPPEQLTERGACNISNLITLGFDCIVVNPDPQVWKKMMRVGFLQHGNWAKSTEMALYASIPKVAIAYHIPLIYYGENPAIARGAMGVRSVTSDASGIKHSNTLRGGPESVKTPDITEQDLYWYRYPTDDEMEWAQLRIVYLGYYIKDFSRFKNGEFSIALGLEPRKDPPEDTGDYLGCEALDDDFVIVNQMLKYFKYGIGKTTDQTSEAIRLRLMTRDEGIELVRKYDGKCADHFIEKFCNYLEISKKEFWEVADRFRNPDIWEKNKQGNWKIKENILRI</sequence>
<gene>
    <name evidence="1" type="ORF">COU08_01755</name>
</gene>
<dbReference type="EMBL" id="PFBA01000014">
    <property type="protein sequence ID" value="PIT92570.1"/>
    <property type="molecule type" value="Genomic_DNA"/>
</dbReference>